<comment type="caution">
    <text evidence="2">The sequence shown here is derived from an EMBL/GenBank/DDBJ whole genome shotgun (WGS) entry which is preliminary data.</text>
</comment>
<evidence type="ECO:0000313" key="2">
    <source>
        <dbReference type="EMBL" id="RFU42384.1"/>
    </source>
</evidence>
<accession>A0A372JRJ0</accession>
<dbReference type="InterPro" id="IPR021215">
    <property type="entry name" value="DUF2752"/>
</dbReference>
<evidence type="ECO:0000256" key="1">
    <source>
        <dbReference type="SAM" id="Phobius"/>
    </source>
</evidence>
<protein>
    <submittedName>
        <fullName evidence="2">DUF2752 domain-containing protein</fullName>
    </submittedName>
</protein>
<organism evidence="2 3">
    <name type="scientific">Actinomadura logoneensis</name>
    <dbReference type="NCBI Taxonomy" id="2293572"/>
    <lineage>
        <taxon>Bacteria</taxon>
        <taxon>Bacillati</taxon>
        <taxon>Actinomycetota</taxon>
        <taxon>Actinomycetes</taxon>
        <taxon>Streptosporangiales</taxon>
        <taxon>Thermomonosporaceae</taxon>
        <taxon>Actinomadura</taxon>
    </lineage>
</organism>
<dbReference type="AlphaFoldDB" id="A0A372JRJ0"/>
<proteinExistence type="predicted"/>
<reference evidence="2 3" key="1">
    <citation type="submission" date="2018-08" db="EMBL/GenBank/DDBJ databases">
        <title>Actinomadura jelena sp. nov., a novel Actinomycete isolated from soil in Chad.</title>
        <authorList>
            <person name="Shi L."/>
        </authorList>
    </citation>
    <scope>NUCLEOTIDE SEQUENCE [LARGE SCALE GENOMIC DNA]</scope>
    <source>
        <strain evidence="2 3">NEAU-G17</strain>
    </source>
</reference>
<gene>
    <name evidence="2" type="ORF">DZF91_06840</name>
</gene>
<keyword evidence="1" id="KW-0812">Transmembrane</keyword>
<dbReference type="Proteomes" id="UP000261811">
    <property type="component" value="Unassembled WGS sequence"/>
</dbReference>
<keyword evidence="1" id="KW-0472">Membrane</keyword>
<dbReference type="OrthoDB" id="5966662at2"/>
<keyword evidence="3" id="KW-1185">Reference proteome</keyword>
<name>A0A372JRJ0_9ACTN</name>
<feature type="transmembrane region" description="Helical" evidence="1">
    <location>
        <begin position="57"/>
        <end position="77"/>
    </location>
</feature>
<sequence length="108" mass="11077">MATAAVAAAWVHRVHDPGVICPLRTVTGIPCPLCGGTTVFLELGAGRPGQALLANPVALTGAVAVALAPLGLGARWWELAPKTRRGVLVAALAGSELWQLVRLGVLRV</sequence>
<dbReference type="EMBL" id="QURH01000127">
    <property type="protein sequence ID" value="RFU42384.1"/>
    <property type="molecule type" value="Genomic_DNA"/>
</dbReference>
<evidence type="ECO:0000313" key="3">
    <source>
        <dbReference type="Proteomes" id="UP000261811"/>
    </source>
</evidence>
<dbReference type="Pfam" id="PF10825">
    <property type="entry name" value="DUF2752"/>
    <property type="match status" value="1"/>
</dbReference>
<keyword evidence="1" id="KW-1133">Transmembrane helix</keyword>